<evidence type="ECO:0000256" key="6">
    <source>
        <dbReference type="PIRSR" id="PIRSR000197-1"/>
    </source>
</evidence>
<organism evidence="12 13">
    <name type="scientific">Lacipirellula limnantheis</name>
    <dbReference type="NCBI Taxonomy" id="2528024"/>
    <lineage>
        <taxon>Bacteria</taxon>
        <taxon>Pseudomonadati</taxon>
        <taxon>Planctomycetota</taxon>
        <taxon>Planctomycetia</taxon>
        <taxon>Pirellulales</taxon>
        <taxon>Lacipirellulaceae</taxon>
        <taxon>Lacipirellula</taxon>
    </lineage>
</organism>
<dbReference type="InterPro" id="IPR016163">
    <property type="entry name" value="Ald_DH_C"/>
</dbReference>
<protein>
    <recommendedName>
        <fullName evidence="2">L-glutamate gamma-semialdehyde dehydrogenase</fullName>
        <ecNumber evidence="2">1.2.1.88</ecNumber>
    </recommendedName>
</protein>
<dbReference type="GO" id="GO:0003842">
    <property type="term" value="F:L-glutamate gamma-semialdehyde dehydrogenase activity"/>
    <property type="evidence" value="ECO:0007669"/>
    <property type="project" value="UniProtKB-EC"/>
</dbReference>
<dbReference type="Gene3D" id="3.40.309.10">
    <property type="entry name" value="Aldehyde Dehydrogenase, Chain A, domain 2"/>
    <property type="match status" value="1"/>
</dbReference>
<dbReference type="PANTHER" id="PTHR42862:SF1">
    <property type="entry name" value="DELTA-1-PYRROLINE-5-CARBOXYLATE DEHYDROGENASE 2, ISOFORM A-RELATED"/>
    <property type="match status" value="1"/>
</dbReference>
<proteinExistence type="inferred from homology"/>
<evidence type="ECO:0000256" key="9">
    <source>
        <dbReference type="SAM" id="MobiDB-lite"/>
    </source>
</evidence>
<dbReference type="InterPro" id="IPR015590">
    <property type="entry name" value="Aldehyde_DH_dom"/>
</dbReference>
<feature type="region of interest" description="Disordered" evidence="9">
    <location>
        <begin position="511"/>
        <end position="532"/>
    </location>
</feature>
<comment type="pathway">
    <text evidence="1">Amino-acid degradation; L-proline degradation into L-glutamate; L-glutamate from L-proline: step 2/2.</text>
</comment>
<evidence type="ECO:0000256" key="1">
    <source>
        <dbReference type="ARBA" id="ARBA00004786"/>
    </source>
</evidence>
<dbReference type="GO" id="GO:0003700">
    <property type="term" value="F:DNA-binding transcription factor activity"/>
    <property type="evidence" value="ECO:0007669"/>
    <property type="project" value="InterPro"/>
</dbReference>
<accession>A0A517TRB1</accession>
<evidence type="ECO:0000256" key="2">
    <source>
        <dbReference type="ARBA" id="ARBA00012884"/>
    </source>
</evidence>
<dbReference type="GO" id="GO:0010133">
    <property type="term" value="P:L-proline catabolic process to L-glutamate"/>
    <property type="evidence" value="ECO:0007669"/>
    <property type="project" value="InterPro"/>
</dbReference>
<dbReference type="GO" id="GO:0009898">
    <property type="term" value="C:cytoplasmic side of plasma membrane"/>
    <property type="evidence" value="ECO:0007669"/>
    <property type="project" value="TreeGrafter"/>
</dbReference>
<dbReference type="InterPro" id="IPR029041">
    <property type="entry name" value="FAD-linked_oxidoreductase-like"/>
</dbReference>
<dbReference type="FunFam" id="3.40.309.10:FF:000005">
    <property type="entry name" value="1-pyrroline-5-carboxylate dehydrogenase 1"/>
    <property type="match status" value="1"/>
</dbReference>
<feature type="active site" evidence="6 7">
    <location>
        <position position="790"/>
    </location>
</feature>
<dbReference type="InterPro" id="IPR016161">
    <property type="entry name" value="Ald_DH/histidinol_DH"/>
</dbReference>
<evidence type="ECO:0000256" key="7">
    <source>
        <dbReference type="PROSITE-ProRule" id="PRU10007"/>
    </source>
</evidence>
<keyword evidence="3 8" id="KW-0560">Oxidoreductase</keyword>
<feature type="active site" evidence="6">
    <location>
        <position position="824"/>
    </location>
</feature>
<dbReference type="Pfam" id="PF00171">
    <property type="entry name" value="Aldedh"/>
    <property type="match status" value="1"/>
</dbReference>
<dbReference type="PANTHER" id="PTHR42862">
    <property type="entry name" value="DELTA-1-PYRROLINE-5-CARBOXYLATE DEHYDROGENASE 1, ISOFORM A-RELATED"/>
    <property type="match status" value="1"/>
</dbReference>
<name>A0A517TRB1_9BACT</name>
<feature type="domain" description="Aldehyde dehydrogenase" evidence="10">
    <location>
        <begin position="574"/>
        <end position="1010"/>
    </location>
</feature>
<dbReference type="Gene3D" id="3.20.20.220">
    <property type="match status" value="1"/>
</dbReference>
<evidence type="ECO:0000313" key="13">
    <source>
        <dbReference type="Proteomes" id="UP000317909"/>
    </source>
</evidence>
<feature type="region of interest" description="Disordered" evidence="9">
    <location>
        <begin position="1023"/>
        <end position="1049"/>
    </location>
</feature>
<dbReference type="InterPro" id="IPR029510">
    <property type="entry name" value="Ald_DH_CS_GLU"/>
</dbReference>
<evidence type="ECO:0000313" key="12">
    <source>
        <dbReference type="EMBL" id="QDT70912.1"/>
    </source>
</evidence>
<dbReference type="RefSeq" id="WP_145429868.1">
    <property type="nucleotide sequence ID" value="NZ_CP036339.1"/>
</dbReference>
<sequence length="1290" mass="141814">MANSATGDLSQRLAELLAEVPAATPTSPASDVQRAILIARKLQGTAREMQTSAERRQQAELDRMIQSPADKATMVEITDQAFRARLSPRAADQLIHILDVQGVPRFFGAFDRTLLKGFQSFGAYLPGVAMPLVKEKMQQETANVVLPAEEDLLRQHLENRRHEGLRMNVNFLGESLLGEEDAQARLQSYLQALQEPFIEVMSVKISTIYSQISGLAREHTIEVLCDRMELLYRAAAKYKFRRHDGKLVPKFVYLDMEEYRDKEITAEVFMRTLDRPGFEKLQGGIALQAYIPDSFATQRRITEWARRRVEQGGAPVTIRVVKGANMEMERVEASLRGWPLATFSDKLHTDANYHRMLRFGMQPENLAAVRLGVASHNLFSLAYGLVLAAQSGRLDHVQFEMLEGMANHQRRALFELAESLLLYAPACKQEDFINAIGYLVRRLDENTGPDNFLRYAFNLEVGGATWNRLEQGFVASFAAMEELSDAPRRTQDRNKESGVREQESVKILARAGASPPPARPPDFTNAPDTDWSLPANSDWGAEIIARWLPRHGDHAAQVPLVIAGEENYDDREVRQSLDPSRPNTVVARYRQATTVDADRAVRCAADDPSGWRSLSQGERTATLHRVADEIARRRGDLMGAMLAEGGKILTESDPEISEAIDFCRFYAGTAEHFHELPGLAARGKGVVVVVSPWNFPLAIPCGGIAAGLAAGNTVILKPASDAVLIAHALCECFWAAGVPLTALQFVPCSGATVGQQLVSHDAVDAVILTGGTAAALDMLHRKPTINLLAETGGKNATIVTALSDRDLAIKNVLHSAFSHSGQKCSATSLLILEEEVYEDPKFRATLCDAVESLRVGSAWELHSKMGPLIRPPSGDLEQALKELEEDESWAVMPRLHVDGNASLVSPGVKWGVQPGSVTHLTEFFGPVLGVMCAKNLHAAIDLVNATGYGLTSGLESLDDREHRIWQEGIRAGNLYINRPTTGAIVLRQPFGGMGKSAFGPGIKAGGPNYVAPLMEFADATAAPGSARGSASTRERVNPNVAQPPGGAAGYMDSPEQLDITFPPASLVLPHESVAERRQQLHSLRNALADFERTPRLFAPTDVTRLKVAMESYLDWMLDEFEPTHDHFRLIGEDNLRRYLAVPSMRLRVAAEDTPWEIFARAAAARAAGCRVVVSEPPSLPESPRHAVELLDALTDSWAGAIEFIEETDEQLADALRAGSVGRLRYADRSRVPDAIRTAATESYVYVADAPVLAHGRVELLWYLQEQSLSHVYHRYGNLGRRADEPRAEMA</sequence>
<comment type="catalytic activity">
    <reaction evidence="5">
        <text>L-glutamate 5-semialdehyde + NAD(+) + H2O = L-glutamate + NADH + 2 H(+)</text>
        <dbReference type="Rhea" id="RHEA:30235"/>
        <dbReference type="ChEBI" id="CHEBI:15377"/>
        <dbReference type="ChEBI" id="CHEBI:15378"/>
        <dbReference type="ChEBI" id="CHEBI:29985"/>
        <dbReference type="ChEBI" id="CHEBI:57540"/>
        <dbReference type="ChEBI" id="CHEBI:57945"/>
        <dbReference type="ChEBI" id="CHEBI:58066"/>
        <dbReference type="EC" id="1.2.1.88"/>
    </reaction>
</comment>
<dbReference type="InterPro" id="IPR002872">
    <property type="entry name" value="Proline_DH_dom"/>
</dbReference>
<feature type="domain" description="Proline dehydrogenase" evidence="11">
    <location>
        <begin position="155"/>
        <end position="454"/>
    </location>
</feature>
<dbReference type="PIRSF" id="PIRSF000197">
    <property type="entry name" value="Bifunct_PutA"/>
    <property type="match status" value="1"/>
</dbReference>
<dbReference type="Pfam" id="PF01619">
    <property type="entry name" value="Pro_dh"/>
    <property type="match status" value="1"/>
</dbReference>
<evidence type="ECO:0000256" key="8">
    <source>
        <dbReference type="RuleBase" id="RU003345"/>
    </source>
</evidence>
<reference evidence="12 13" key="1">
    <citation type="submission" date="2019-02" db="EMBL/GenBank/DDBJ databases">
        <title>Deep-cultivation of Planctomycetes and their phenomic and genomic characterization uncovers novel biology.</title>
        <authorList>
            <person name="Wiegand S."/>
            <person name="Jogler M."/>
            <person name="Boedeker C."/>
            <person name="Pinto D."/>
            <person name="Vollmers J."/>
            <person name="Rivas-Marin E."/>
            <person name="Kohn T."/>
            <person name="Peeters S.H."/>
            <person name="Heuer A."/>
            <person name="Rast P."/>
            <person name="Oberbeckmann S."/>
            <person name="Bunk B."/>
            <person name="Jeske O."/>
            <person name="Meyerdierks A."/>
            <person name="Storesund J.E."/>
            <person name="Kallscheuer N."/>
            <person name="Luecker S."/>
            <person name="Lage O.M."/>
            <person name="Pohl T."/>
            <person name="Merkel B.J."/>
            <person name="Hornburger P."/>
            <person name="Mueller R.-W."/>
            <person name="Bruemmer F."/>
            <person name="Labrenz M."/>
            <person name="Spormann A.M."/>
            <person name="Op den Camp H."/>
            <person name="Overmann J."/>
            <person name="Amann R."/>
            <person name="Jetten M.S.M."/>
            <person name="Mascher T."/>
            <person name="Medema M.H."/>
            <person name="Devos D.P."/>
            <person name="Kaster A.-K."/>
            <person name="Ovreas L."/>
            <person name="Rohde M."/>
            <person name="Galperin M.Y."/>
            <person name="Jogler C."/>
        </authorList>
    </citation>
    <scope>NUCLEOTIDE SEQUENCE [LARGE SCALE GENOMIC DNA]</scope>
    <source>
        <strain evidence="12 13">I41</strain>
    </source>
</reference>
<keyword evidence="4" id="KW-0520">NAD</keyword>
<dbReference type="SUPFAM" id="SSF51730">
    <property type="entry name" value="FAD-linked oxidoreductase"/>
    <property type="match status" value="1"/>
</dbReference>
<dbReference type="SUPFAM" id="SSF53720">
    <property type="entry name" value="ALDH-like"/>
    <property type="match status" value="1"/>
</dbReference>
<comment type="similarity">
    <text evidence="8">Belongs to the aldehyde dehydrogenase family.</text>
</comment>
<evidence type="ECO:0000259" key="10">
    <source>
        <dbReference type="Pfam" id="PF00171"/>
    </source>
</evidence>
<dbReference type="KEGG" id="llh:I41_00650"/>
<dbReference type="EC" id="1.2.1.88" evidence="2"/>
<feature type="region of interest" description="Disordered" evidence="9">
    <location>
        <begin position="485"/>
        <end position="504"/>
    </location>
</feature>
<dbReference type="InterPro" id="IPR016160">
    <property type="entry name" value="Ald_DH_CS_CYS"/>
</dbReference>
<evidence type="ECO:0000259" key="11">
    <source>
        <dbReference type="Pfam" id="PF01619"/>
    </source>
</evidence>
<dbReference type="PROSITE" id="PS00070">
    <property type="entry name" value="ALDEHYDE_DEHYDR_CYS"/>
    <property type="match status" value="1"/>
</dbReference>
<dbReference type="GO" id="GO:0004657">
    <property type="term" value="F:proline dehydrogenase activity"/>
    <property type="evidence" value="ECO:0007669"/>
    <property type="project" value="InterPro"/>
</dbReference>
<evidence type="ECO:0000256" key="5">
    <source>
        <dbReference type="ARBA" id="ARBA00048142"/>
    </source>
</evidence>
<dbReference type="Gene3D" id="3.40.605.10">
    <property type="entry name" value="Aldehyde Dehydrogenase, Chain A, domain 1"/>
    <property type="match status" value="1"/>
</dbReference>
<dbReference type="EMBL" id="CP036339">
    <property type="protein sequence ID" value="QDT70912.1"/>
    <property type="molecule type" value="Genomic_DNA"/>
</dbReference>
<dbReference type="InterPro" id="IPR016162">
    <property type="entry name" value="Ald_DH_N"/>
</dbReference>
<dbReference type="PROSITE" id="PS00687">
    <property type="entry name" value="ALDEHYDE_DEHYDR_GLU"/>
    <property type="match status" value="1"/>
</dbReference>
<dbReference type="Proteomes" id="UP000317909">
    <property type="component" value="Chromosome"/>
</dbReference>
<dbReference type="InterPro" id="IPR050485">
    <property type="entry name" value="Proline_metab_enzyme"/>
</dbReference>
<gene>
    <name evidence="12" type="primary">rocA</name>
    <name evidence="12" type="ORF">I41_00650</name>
</gene>
<evidence type="ECO:0000256" key="3">
    <source>
        <dbReference type="ARBA" id="ARBA00023002"/>
    </source>
</evidence>
<dbReference type="OrthoDB" id="4503395at2"/>
<evidence type="ECO:0000256" key="4">
    <source>
        <dbReference type="ARBA" id="ARBA00023027"/>
    </source>
</evidence>
<dbReference type="InterPro" id="IPR025703">
    <property type="entry name" value="Bifunct_PutA"/>
</dbReference>
<keyword evidence="13" id="KW-1185">Reference proteome</keyword>